<feature type="transmembrane region" description="Helical" evidence="1">
    <location>
        <begin position="54"/>
        <end position="73"/>
    </location>
</feature>
<dbReference type="KEGG" id="erz:ER308_20660"/>
<gene>
    <name evidence="2" type="ORF">ER308_20660</name>
</gene>
<dbReference type="AlphaFoldDB" id="A0A411YKI8"/>
<organism evidence="2 3">
    <name type="scientific">Egibacter rhizosphaerae</name>
    <dbReference type="NCBI Taxonomy" id="1670831"/>
    <lineage>
        <taxon>Bacteria</taxon>
        <taxon>Bacillati</taxon>
        <taxon>Actinomycetota</taxon>
        <taxon>Nitriliruptoria</taxon>
        <taxon>Egibacterales</taxon>
        <taxon>Egibacteraceae</taxon>
        <taxon>Egibacter</taxon>
    </lineage>
</organism>
<keyword evidence="3" id="KW-1185">Reference proteome</keyword>
<keyword evidence="1" id="KW-0812">Transmembrane</keyword>
<keyword evidence="1" id="KW-0472">Membrane</keyword>
<protein>
    <submittedName>
        <fullName evidence="2">Uncharacterized protein</fullName>
    </submittedName>
</protein>
<evidence type="ECO:0000313" key="3">
    <source>
        <dbReference type="Proteomes" id="UP000291469"/>
    </source>
</evidence>
<dbReference type="Proteomes" id="UP000291469">
    <property type="component" value="Chromosome"/>
</dbReference>
<feature type="transmembrane region" description="Helical" evidence="1">
    <location>
        <begin position="79"/>
        <end position="102"/>
    </location>
</feature>
<accession>A0A411YKI8</accession>
<sequence length="108" mass="11464">MGGEAFSDDAAASGGTGDGVSFVALVRDHPWLFIAWLALFVAAAVLVQTGTNLAALAAMAAGIVVGLLMPRWLPTPRWVLVALFAIFPPIALIMVPVSFIYFHRRALK</sequence>
<keyword evidence="1" id="KW-1133">Transmembrane helix</keyword>
<dbReference type="EMBL" id="CP036402">
    <property type="protein sequence ID" value="QBI21734.1"/>
    <property type="molecule type" value="Genomic_DNA"/>
</dbReference>
<name>A0A411YKI8_9ACTN</name>
<evidence type="ECO:0000313" key="2">
    <source>
        <dbReference type="EMBL" id="QBI21734.1"/>
    </source>
</evidence>
<feature type="transmembrane region" description="Helical" evidence="1">
    <location>
        <begin position="30"/>
        <end position="47"/>
    </location>
</feature>
<evidence type="ECO:0000256" key="1">
    <source>
        <dbReference type="SAM" id="Phobius"/>
    </source>
</evidence>
<reference evidence="2 3" key="1">
    <citation type="submission" date="2019-01" db="EMBL/GenBank/DDBJ databases">
        <title>Egibacter rhizosphaerae EGI 80759T.</title>
        <authorList>
            <person name="Chen D.-D."/>
            <person name="Tian Y."/>
            <person name="Jiao J.-Y."/>
            <person name="Zhang X.-T."/>
            <person name="Zhang Y.-G."/>
            <person name="Zhang Y."/>
            <person name="Xiao M."/>
            <person name="Shu W.-S."/>
            <person name="Li W.-J."/>
        </authorList>
    </citation>
    <scope>NUCLEOTIDE SEQUENCE [LARGE SCALE GENOMIC DNA]</scope>
    <source>
        <strain evidence="2 3">EGI 80759</strain>
    </source>
</reference>
<proteinExistence type="predicted"/>
<dbReference type="RefSeq" id="WP_131156726.1">
    <property type="nucleotide sequence ID" value="NZ_CP036402.1"/>
</dbReference>